<evidence type="ECO:0000313" key="3">
    <source>
        <dbReference type="Proteomes" id="UP000011087"/>
    </source>
</evidence>
<dbReference type="AlphaFoldDB" id="L1J3J7"/>
<dbReference type="HOGENOM" id="CLU_1542966_0_0_1"/>
<reference evidence="3" key="2">
    <citation type="submission" date="2012-11" db="EMBL/GenBank/DDBJ databases">
        <authorList>
            <person name="Kuo A."/>
            <person name="Curtis B.A."/>
            <person name="Tanifuji G."/>
            <person name="Burki F."/>
            <person name="Gruber A."/>
            <person name="Irimia M."/>
            <person name="Maruyama S."/>
            <person name="Arias M.C."/>
            <person name="Ball S.G."/>
            <person name="Gile G.H."/>
            <person name="Hirakawa Y."/>
            <person name="Hopkins J.F."/>
            <person name="Rensing S.A."/>
            <person name="Schmutz J."/>
            <person name="Symeonidi A."/>
            <person name="Elias M."/>
            <person name="Eveleigh R.J."/>
            <person name="Herman E.K."/>
            <person name="Klute M.J."/>
            <person name="Nakayama T."/>
            <person name="Obornik M."/>
            <person name="Reyes-Prieto A."/>
            <person name="Armbrust E.V."/>
            <person name="Aves S.J."/>
            <person name="Beiko R.G."/>
            <person name="Coutinho P."/>
            <person name="Dacks J.B."/>
            <person name="Durnford D.G."/>
            <person name="Fast N.M."/>
            <person name="Green B.R."/>
            <person name="Grisdale C."/>
            <person name="Hempe F."/>
            <person name="Henrissat B."/>
            <person name="Hoppner M.P."/>
            <person name="Ishida K.-I."/>
            <person name="Kim E."/>
            <person name="Koreny L."/>
            <person name="Kroth P.G."/>
            <person name="Liu Y."/>
            <person name="Malik S.-B."/>
            <person name="Maier U.G."/>
            <person name="McRose D."/>
            <person name="Mock T."/>
            <person name="Neilson J.A."/>
            <person name="Onodera N.T."/>
            <person name="Poole A.M."/>
            <person name="Pritham E.J."/>
            <person name="Richards T.A."/>
            <person name="Rocap G."/>
            <person name="Roy S.W."/>
            <person name="Sarai C."/>
            <person name="Schaack S."/>
            <person name="Shirato S."/>
            <person name="Slamovits C.H."/>
            <person name="Spencer D.F."/>
            <person name="Suzuki S."/>
            <person name="Worden A.Z."/>
            <person name="Zauner S."/>
            <person name="Barry K."/>
            <person name="Bell C."/>
            <person name="Bharti A.K."/>
            <person name="Crow J.A."/>
            <person name="Grimwood J."/>
            <person name="Kramer R."/>
            <person name="Lindquist E."/>
            <person name="Lucas S."/>
            <person name="Salamov A."/>
            <person name="McFadden G.I."/>
            <person name="Lane C.E."/>
            <person name="Keeling P.J."/>
            <person name="Gray M.W."/>
            <person name="Grigoriev I.V."/>
            <person name="Archibald J.M."/>
        </authorList>
    </citation>
    <scope>NUCLEOTIDE SEQUENCE</scope>
    <source>
        <strain evidence="3">CCMP2712</strain>
    </source>
</reference>
<proteinExistence type="predicted"/>
<dbReference type="EnsemblProtists" id="EKX43103">
    <property type="protein sequence ID" value="EKX43103"/>
    <property type="gene ID" value="GUITHDRAFT_110830"/>
</dbReference>
<reference evidence="2" key="3">
    <citation type="submission" date="2015-06" db="UniProtKB">
        <authorList>
            <consortium name="EnsemblProtists"/>
        </authorList>
    </citation>
    <scope>IDENTIFICATION</scope>
</reference>
<protein>
    <submittedName>
        <fullName evidence="1 2">Uncharacterized protein</fullName>
    </submittedName>
</protein>
<accession>L1J3J7</accession>
<evidence type="ECO:0000313" key="1">
    <source>
        <dbReference type="EMBL" id="EKX43103.1"/>
    </source>
</evidence>
<organism evidence="1">
    <name type="scientific">Guillardia theta (strain CCMP2712)</name>
    <name type="common">Cryptophyte</name>
    <dbReference type="NCBI Taxonomy" id="905079"/>
    <lineage>
        <taxon>Eukaryota</taxon>
        <taxon>Cryptophyceae</taxon>
        <taxon>Pyrenomonadales</taxon>
        <taxon>Geminigeraceae</taxon>
        <taxon>Guillardia</taxon>
    </lineage>
</organism>
<dbReference type="Proteomes" id="UP000011087">
    <property type="component" value="Unassembled WGS sequence"/>
</dbReference>
<dbReference type="EMBL" id="JH993012">
    <property type="protein sequence ID" value="EKX43103.1"/>
    <property type="molecule type" value="Genomic_DNA"/>
</dbReference>
<name>L1J3J7_GUITC</name>
<sequence>MESGGGGVSSTLRSHRDVDTSGGSYAFAGREIFIPGDFDSINEGLTQTGNGDKLHIQNGSYSFHNIAMVDHRLYVTGEEDTFVIGPWSLKKMSGGLFQTLSLGYKAQEGLSLRFSCMASFSSAWIFEDCEIRGIRCLVFAMFEKSDMKFLACNMGGMKEDDDYFAISALIADDQ</sequence>
<dbReference type="RefSeq" id="XP_005830083.1">
    <property type="nucleotide sequence ID" value="XM_005830026.1"/>
</dbReference>
<dbReference type="KEGG" id="gtt:GUITHDRAFT_110830"/>
<dbReference type="PaxDb" id="55529-EKX43103"/>
<gene>
    <name evidence="1" type="ORF">GUITHDRAFT_110830</name>
</gene>
<evidence type="ECO:0000313" key="2">
    <source>
        <dbReference type="EnsemblProtists" id="EKX43103"/>
    </source>
</evidence>
<keyword evidence="3" id="KW-1185">Reference proteome</keyword>
<dbReference type="GeneID" id="17299841"/>
<reference evidence="1 3" key="1">
    <citation type="journal article" date="2012" name="Nature">
        <title>Algal genomes reveal evolutionary mosaicism and the fate of nucleomorphs.</title>
        <authorList>
            <consortium name="DOE Joint Genome Institute"/>
            <person name="Curtis B.A."/>
            <person name="Tanifuji G."/>
            <person name="Burki F."/>
            <person name="Gruber A."/>
            <person name="Irimia M."/>
            <person name="Maruyama S."/>
            <person name="Arias M.C."/>
            <person name="Ball S.G."/>
            <person name="Gile G.H."/>
            <person name="Hirakawa Y."/>
            <person name="Hopkins J.F."/>
            <person name="Kuo A."/>
            <person name="Rensing S.A."/>
            <person name="Schmutz J."/>
            <person name="Symeonidi A."/>
            <person name="Elias M."/>
            <person name="Eveleigh R.J."/>
            <person name="Herman E.K."/>
            <person name="Klute M.J."/>
            <person name="Nakayama T."/>
            <person name="Obornik M."/>
            <person name="Reyes-Prieto A."/>
            <person name="Armbrust E.V."/>
            <person name="Aves S.J."/>
            <person name="Beiko R.G."/>
            <person name="Coutinho P."/>
            <person name="Dacks J.B."/>
            <person name="Durnford D.G."/>
            <person name="Fast N.M."/>
            <person name="Green B.R."/>
            <person name="Grisdale C.J."/>
            <person name="Hempel F."/>
            <person name="Henrissat B."/>
            <person name="Hoppner M.P."/>
            <person name="Ishida K."/>
            <person name="Kim E."/>
            <person name="Koreny L."/>
            <person name="Kroth P.G."/>
            <person name="Liu Y."/>
            <person name="Malik S.B."/>
            <person name="Maier U.G."/>
            <person name="McRose D."/>
            <person name="Mock T."/>
            <person name="Neilson J.A."/>
            <person name="Onodera N.T."/>
            <person name="Poole A.M."/>
            <person name="Pritham E.J."/>
            <person name="Richards T.A."/>
            <person name="Rocap G."/>
            <person name="Roy S.W."/>
            <person name="Sarai C."/>
            <person name="Schaack S."/>
            <person name="Shirato S."/>
            <person name="Slamovits C.H."/>
            <person name="Spencer D.F."/>
            <person name="Suzuki S."/>
            <person name="Worden A.Z."/>
            <person name="Zauner S."/>
            <person name="Barry K."/>
            <person name="Bell C."/>
            <person name="Bharti A.K."/>
            <person name="Crow J.A."/>
            <person name="Grimwood J."/>
            <person name="Kramer R."/>
            <person name="Lindquist E."/>
            <person name="Lucas S."/>
            <person name="Salamov A."/>
            <person name="McFadden G.I."/>
            <person name="Lane C.E."/>
            <person name="Keeling P.J."/>
            <person name="Gray M.W."/>
            <person name="Grigoriev I.V."/>
            <person name="Archibald J.M."/>
        </authorList>
    </citation>
    <scope>NUCLEOTIDE SEQUENCE</scope>
    <source>
        <strain evidence="1 3">CCMP2712</strain>
    </source>
</reference>